<evidence type="ECO:0008006" key="11">
    <source>
        <dbReference type="Google" id="ProtNLM"/>
    </source>
</evidence>
<keyword evidence="7" id="KW-0812">Transmembrane</keyword>
<dbReference type="PANTHER" id="PTHR31018">
    <property type="entry name" value="SPORULATION-SPECIFIC PROTEIN-RELATED"/>
    <property type="match status" value="1"/>
</dbReference>
<dbReference type="GeneID" id="93587988"/>
<evidence type="ECO:0000256" key="7">
    <source>
        <dbReference type="SAM" id="Phobius"/>
    </source>
</evidence>
<proteinExistence type="predicted"/>
<keyword evidence="4 8" id="KW-0732">Signal</keyword>
<feature type="region of interest" description="Disordered" evidence="6">
    <location>
        <begin position="489"/>
        <end position="532"/>
    </location>
</feature>
<evidence type="ECO:0000256" key="3">
    <source>
        <dbReference type="ARBA" id="ARBA00022525"/>
    </source>
</evidence>
<keyword evidence="2" id="KW-0134">Cell wall</keyword>
<dbReference type="Proteomes" id="UP000283090">
    <property type="component" value="Unassembled WGS sequence"/>
</dbReference>
<protein>
    <recommendedName>
        <fullName evidence="11">Receptor L-domain domain-containing protein</fullName>
    </recommendedName>
</protein>
<evidence type="ECO:0000256" key="5">
    <source>
        <dbReference type="ARBA" id="ARBA00023180"/>
    </source>
</evidence>
<dbReference type="AlphaFoldDB" id="A0A436ZYT2"/>
<dbReference type="InterPro" id="IPR036941">
    <property type="entry name" value="Rcpt_L-dom_sf"/>
</dbReference>
<keyword evidence="7" id="KW-1133">Transmembrane helix</keyword>
<dbReference type="GO" id="GO:0005886">
    <property type="term" value="C:plasma membrane"/>
    <property type="evidence" value="ECO:0007669"/>
    <property type="project" value="TreeGrafter"/>
</dbReference>
<comment type="caution">
    <text evidence="9">The sequence shown here is derived from an EMBL/GenBank/DDBJ whole genome shotgun (WGS) entry which is preliminary data.</text>
</comment>
<sequence>MARAPVGSLNNLLSFLTLLIFTITNTLAQSEPEICYSSSITITTPRQLLELSNCTELIGDVIFNNINSVELNLYNVTAIRGMFQIHLANNTQRFSAQNLTTVGNLFMIAGNAEGSNMRDISMPKFNSTAGIDFTGMPKLRELEFPSRVNSTYPAIRITITNTGLESIEGIGIDFTQVQQVYFGGNPNLKSIKLGLNTISTNLDLDGTGANPNVSFPELEYLNTANIHEVGSLDFRKLKSMGGALGVYDSSTLETLSMPLLKKIGTRTLSVLAIANNSGLTNVLFPELEEITGGVTAENNKNWKRLTGFPKLMRVTDDIDMKGAYTIVEFPMLYNLTGNFEVVSSAGLKYGCKDLMRMNTDTSKPFVCDPYGTNIFRAADLPPEEQSKQDGGNSGLTGPKITGIAIGCLACVVVPLILIRFIVGRRKKARLRERNIYNHNFGPHELGSRSLPSSRAELPDHAMSETYEIAPAKIRQELMGDIPLHEMNTMSEHKKNPDVTETPVPDSPVERVSTGAGGRFDSDVSRLESDVSSEDDEYADFIIHAYGHPEMDVMPKNMIP</sequence>
<accession>A0A436ZYT2</accession>
<feature type="chain" id="PRO_5019400726" description="Receptor L-domain domain-containing protein" evidence="8">
    <location>
        <begin position="29"/>
        <end position="559"/>
    </location>
</feature>
<keyword evidence="7" id="KW-0472">Membrane</keyword>
<keyword evidence="3" id="KW-0964">Secreted</keyword>
<evidence type="ECO:0000256" key="8">
    <source>
        <dbReference type="SAM" id="SignalP"/>
    </source>
</evidence>
<keyword evidence="5" id="KW-0325">Glycoprotein</keyword>
<feature type="compositionally biased region" description="Basic and acidic residues" evidence="6">
    <location>
        <begin position="519"/>
        <end position="528"/>
    </location>
</feature>
<organism evidence="9 10">
    <name type="scientific">Arthrobotrys flagrans</name>
    <name type="common">Nematode-trapping fungus</name>
    <name type="synonym">Trichothecium flagrans</name>
    <dbReference type="NCBI Taxonomy" id="97331"/>
    <lineage>
        <taxon>Eukaryota</taxon>
        <taxon>Fungi</taxon>
        <taxon>Dikarya</taxon>
        <taxon>Ascomycota</taxon>
        <taxon>Pezizomycotina</taxon>
        <taxon>Orbiliomycetes</taxon>
        <taxon>Orbiliales</taxon>
        <taxon>Orbiliaceae</taxon>
        <taxon>Arthrobotrys</taxon>
    </lineage>
</organism>
<dbReference type="EMBL" id="SAEB01000007">
    <property type="protein sequence ID" value="RVD83905.1"/>
    <property type="molecule type" value="Genomic_DNA"/>
</dbReference>
<dbReference type="VEuPathDB" id="FungiDB:DFL_005677"/>
<evidence type="ECO:0000313" key="10">
    <source>
        <dbReference type="Proteomes" id="UP000283090"/>
    </source>
</evidence>
<feature type="signal peptide" evidence="8">
    <location>
        <begin position="1"/>
        <end position="28"/>
    </location>
</feature>
<evidence type="ECO:0000313" key="9">
    <source>
        <dbReference type="EMBL" id="RVD83905.1"/>
    </source>
</evidence>
<dbReference type="RefSeq" id="XP_067489449.1">
    <property type="nucleotide sequence ID" value="XM_067634971.1"/>
</dbReference>
<dbReference type="STRING" id="97331.A0A436ZYT2"/>
<evidence type="ECO:0000256" key="4">
    <source>
        <dbReference type="ARBA" id="ARBA00022729"/>
    </source>
</evidence>
<reference evidence="9 10" key="1">
    <citation type="submission" date="2019-01" db="EMBL/GenBank/DDBJ databases">
        <title>Intercellular communication is required for trap formation in the nematode-trapping fungus Duddingtonia flagrans.</title>
        <authorList>
            <person name="Youssar L."/>
            <person name="Wernet V."/>
            <person name="Hensel N."/>
            <person name="Hildebrandt H.-G."/>
            <person name="Fischer R."/>
        </authorList>
    </citation>
    <scope>NUCLEOTIDE SEQUENCE [LARGE SCALE GENOMIC DNA]</scope>
    <source>
        <strain evidence="9 10">CBS H-5679</strain>
    </source>
</reference>
<dbReference type="OrthoDB" id="536881at2759"/>
<keyword evidence="10" id="KW-1185">Reference proteome</keyword>
<dbReference type="PANTHER" id="PTHR31018:SF3">
    <property type="entry name" value="RECEPTOR PROTEIN-TYROSINE KINASE"/>
    <property type="match status" value="1"/>
</dbReference>
<dbReference type="GO" id="GO:0031505">
    <property type="term" value="P:fungal-type cell wall organization"/>
    <property type="evidence" value="ECO:0007669"/>
    <property type="project" value="TreeGrafter"/>
</dbReference>
<evidence type="ECO:0000256" key="1">
    <source>
        <dbReference type="ARBA" id="ARBA00004191"/>
    </source>
</evidence>
<gene>
    <name evidence="9" type="ORF">DFL_005677</name>
</gene>
<evidence type="ECO:0000256" key="2">
    <source>
        <dbReference type="ARBA" id="ARBA00022512"/>
    </source>
</evidence>
<comment type="subcellular location">
    <subcellularLocation>
        <location evidence="1">Secreted</location>
        <location evidence="1">Cell wall</location>
    </subcellularLocation>
</comment>
<dbReference type="Gene3D" id="3.80.20.20">
    <property type="entry name" value="Receptor L-domain"/>
    <property type="match status" value="2"/>
</dbReference>
<name>A0A436ZYT2_ARTFL</name>
<dbReference type="GO" id="GO:0009277">
    <property type="term" value="C:fungal-type cell wall"/>
    <property type="evidence" value="ECO:0007669"/>
    <property type="project" value="TreeGrafter"/>
</dbReference>
<dbReference type="InterPro" id="IPR051648">
    <property type="entry name" value="CWI-Assembly_Regulator"/>
</dbReference>
<feature type="transmembrane region" description="Helical" evidence="7">
    <location>
        <begin position="402"/>
        <end position="422"/>
    </location>
</feature>
<evidence type="ECO:0000256" key="6">
    <source>
        <dbReference type="SAM" id="MobiDB-lite"/>
    </source>
</evidence>
<dbReference type="SUPFAM" id="SSF52058">
    <property type="entry name" value="L domain-like"/>
    <property type="match status" value="1"/>
</dbReference>
<dbReference type="GO" id="GO:0009986">
    <property type="term" value="C:cell surface"/>
    <property type="evidence" value="ECO:0007669"/>
    <property type="project" value="TreeGrafter"/>
</dbReference>